<keyword evidence="3" id="KW-1185">Reference proteome</keyword>
<reference evidence="2 3" key="1">
    <citation type="submission" date="2020-06" db="EMBL/GenBank/DDBJ databases">
        <title>Limosilactobacillus sp. nov.</title>
        <authorList>
            <person name="Ksiezarek M."/>
            <person name="Goncalves Ribeiro T."/>
            <person name="Rocha J."/>
            <person name="Grosso F."/>
            <person name="Peixe L."/>
        </authorList>
    </citation>
    <scope>NUCLEOTIDE SEQUENCE [LARGE SCALE GENOMIC DNA]</scope>
    <source>
        <strain evidence="3">c9Ua_26_M</strain>
    </source>
</reference>
<feature type="transmembrane region" description="Helical" evidence="1">
    <location>
        <begin position="36"/>
        <end position="54"/>
    </location>
</feature>
<keyword evidence="1" id="KW-0472">Membrane</keyword>
<accession>A0ABR8ZJU8</accession>
<dbReference type="Proteomes" id="UP000645007">
    <property type="component" value="Unassembled WGS sequence"/>
</dbReference>
<dbReference type="EMBL" id="JABUXR010000007">
    <property type="protein sequence ID" value="MBD8085584.1"/>
    <property type="molecule type" value="Genomic_DNA"/>
</dbReference>
<keyword evidence="1" id="KW-0812">Transmembrane</keyword>
<keyword evidence="1" id="KW-1133">Transmembrane helix</keyword>
<name>A0ABR8ZJU8_9LACO</name>
<protein>
    <recommendedName>
        <fullName evidence="4">Holin</fullName>
    </recommendedName>
</protein>
<feature type="transmembrane region" description="Helical" evidence="1">
    <location>
        <begin position="12"/>
        <end position="30"/>
    </location>
</feature>
<evidence type="ECO:0000313" key="2">
    <source>
        <dbReference type="EMBL" id="MBD8085584.1"/>
    </source>
</evidence>
<organism evidence="2 3">
    <name type="scientific">Limosilactobacillus urinaemulieris</name>
    <dbReference type="NCBI Taxonomy" id="2742600"/>
    <lineage>
        <taxon>Bacteria</taxon>
        <taxon>Bacillati</taxon>
        <taxon>Bacillota</taxon>
        <taxon>Bacilli</taxon>
        <taxon>Lactobacillales</taxon>
        <taxon>Lactobacillaceae</taxon>
        <taxon>Limosilactobacillus</taxon>
    </lineage>
</organism>
<sequence>MKNKIDELLNNGWFVVPLITALVMLMHLLISHDFITVLLTIVIIATCLDIAFGSSSKEFKNESFLVKLSIVINKLLNDAGVAIIFFILGLMAK</sequence>
<evidence type="ECO:0008006" key="4">
    <source>
        <dbReference type="Google" id="ProtNLM"/>
    </source>
</evidence>
<evidence type="ECO:0000256" key="1">
    <source>
        <dbReference type="SAM" id="Phobius"/>
    </source>
</evidence>
<gene>
    <name evidence="2" type="ORF">HUK45_04885</name>
</gene>
<evidence type="ECO:0000313" key="3">
    <source>
        <dbReference type="Proteomes" id="UP000645007"/>
    </source>
</evidence>
<comment type="caution">
    <text evidence="2">The sequence shown here is derived from an EMBL/GenBank/DDBJ whole genome shotgun (WGS) entry which is preliminary data.</text>
</comment>
<dbReference type="RefSeq" id="WP_191911348.1">
    <property type="nucleotide sequence ID" value="NZ_JABUXR010000007.1"/>
</dbReference>
<proteinExistence type="predicted"/>
<feature type="transmembrane region" description="Helical" evidence="1">
    <location>
        <begin position="75"/>
        <end position="92"/>
    </location>
</feature>